<proteinExistence type="predicted"/>
<organism evidence="3 4">
    <name type="scientific">Mesorhizobium dulcispinae</name>
    <dbReference type="NCBI Taxonomy" id="3072316"/>
    <lineage>
        <taxon>Bacteria</taxon>
        <taxon>Pseudomonadati</taxon>
        <taxon>Pseudomonadota</taxon>
        <taxon>Alphaproteobacteria</taxon>
        <taxon>Hyphomicrobiales</taxon>
        <taxon>Phyllobacteriaceae</taxon>
        <taxon>Mesorhizobium</taxon>
    </lineage>
</organism>
<dbReference type="InterPro" id="IPR006261">
    <property type="entry name" value="dGTPase"/>
</dbReference>
<dbReference type="SUPFAM" id="SSF109604">
    <property type="entry name" value="HD-domain/PDEase-like"/>
    <property type="match status" value="1"/>
</dbReference>
<dbReference type="Gene3D" id="1.10.3550.10">
    <property type="entry name" value="eoxyguanosinetriphosphate triphosphohydrolase domain-like"/>
    <property type="match status" value="1"/>
</dbReference>
<dbReference type="CDD" id="cd00077">
    <property type="entry name" value="HDc"/>
    <property type="match status" value="1"/>
</dbReference>
<dbReference type="RefSeq" id="WP_320318786.1">
    <property type="nucleotide sequence ID" value="NZ_JAVIIX010000027.1"/>
</dbReference>
<comment type="caution">
    <text evidence="3">The sequence shown here is derived from an EMBL/GenBank/DDBJ whole genome shotgun (WGS) entry which is preliminary data.</text>
</comment>
<gene>
    <name evidence="3" type="primary">dgt</name>
    <name evidence="3" type="ORF">RFM27_29010</name>
</gene>
<protein>
    <submittedName>
        <fullName evidence="3">DNTP triphosphohydrolase</fullName>
    </submittedName>
</protein>
<dbReference type="NCBIfam" id="TIGR01353">
    <property type="entry name" value="dGTP_triPase"/>
    <property type="match status" value="1"/>
</dbReference>
<evidence type="ECO:0000256" key="1">
    <source>
        <dbReference type="ARBA" id="ARBA00022801"/>
    </source>
</evidence>
<dbReference type="PANTHER" id="PTHR11373:SF40">
    <property type="entry name" value="DEOXYGUANOSINETRIPHOSPHATE TRIPHOSPHOHYDROLASE-LIKE PROTEIN 2"/>
    <property type="match status" value="1"/>
</dbReference>
<evidence type="ECO:0000313" key="4">
    <source>
        <dbReference type="Proteomes" id="UP001271780"/>
    </source>
</evidence>
<reference evidence="3 4" key="1">
    <citation type="submission" date="2023-08" db="EMBL/GenBank/DDBJ databases">
        <title>Implementing the SeqCode for naming new Mesorhizobium species isolated from Vachellia karroo root nodules.</title>
        <authorList>
            <person name="Van Lill M."/>
        </authorList>
    </citation>
    <scope>NUCLEOTIDE SEQUENCE [LARGE SCALE GENOMIC DNA]</scope>
    <source>
        <strain evidence="3 4">VK23A</strain>
    </source>
</reference>
<dbReference type="Gene3D" id="1.10.3210.10">
    <property type="entry name" value="Hypothetical protein af1432"/>
    <property type="match status" value="1"/>
</dbReference>
<dbReference type="Proteomes" id="UP001271780">
    <property type="component" value="Unassembled WGS sequence"/>
</dbReference>
<evidence type="ECO:0000313" key="3">
    <source>
        <dbReference type="EMBL" id="MDX8476116.1"/>
    </source>
</evidence>
<name>A0ABU4XMY7_9HYPH</name>
<dbReference type="SMART" id="SM00471">
    <property type="entry name" value="HDc"/>
    <property type="match status" value="1"/>
</dbReference>
<evidence type="ECO:0000259" key="2">
    <source>
        <dbReference type="PROSITE" id="PS51831"/>
    </source>
</evidence>
<keyword evidence="4" id="KW-1185">Reference proteome</keyword>
<dbReference type="InterPro" id="IPR027432">
    <property type="entry name" value="dGTP_triphosphohydrolase_C"/>
</dbReference>
<dbReference type="InterPro" id="IPR050135">
    <property type="entry name" value="dGTPase-like"/>
</dbReference>
<dbReference type="PROSITE" id="PS51831">
    <property type="entry name" value="HD"/>
    <property type="match status" value="1"/>
</dbReference>
<dbReference type="InterPro" id="IPR023293">
    <property type="entry name" value="dGTP_triP_hydro_central_sf"/>
</dbReference>
<keyword evidence="1" id="KW-0378">Hydrolase</keyword>
<dbReference type="InterPro" id="IPR003607">
    <property type="entry name" value="HD/PDEase_dom"/>
</dbReference>
<accession>A0ABU4XMY7</accession>
<dbReference type="Gene3D" id="1.10.3410.10">
    <property type="entry name" value="putative deoxyguanosinetriphosphate triphosphohydrolase like domain"/>
    <property type="match status" value="1"/>
</dbReference>
<feature type="domain" description="HD" evidence="2">
    <location>
        <begin position="79"/>
        <end position="277"/>
    </location>
</feature>
<dbReference type="InterPro" id="IPR006674">
    <property type="entry name" value="HD_domain"/>
</dbReference>
<dbReference type="EMBL" id="JAVIIZ010000028">
    <property type="protein sequence ID" value="MDX8476116.1"/>
    <property type="molecule type" value="Genomic_DNA"/>
</dbReference>
<dbReference type="Pfam" id="PF01966">
    <property type="entry name" value="HD"/>
    <property type="match status" value="1"/>
</dbReference>
<dbReference type="PANTHER" id="PTHR11373">
    <property type="entry name" value="DEOXYNUCLEOSIDE TRIPHOSPHATE TRIPHOSPHOHYDROLASE"/>
    <property type="match status" value="1"/>
</dbReference>
<sequence>MIRLDAAELNSGRDGRGMLMDWEHLLSSERLGDTGYQAKPNRSIFVQDYDRIIFSAPFRRLANKTQVQPLYEHDHVHHRLIHSVEVASVGRSLAMAIGNWLEQENEIEAGEAHSLANIVQAACVAHDIGNPPFGHSGEEAMGDWFADQFSSSNDLISEVPSDRQLAFKNFEGNAQGFRILCRLEMYRNDGGMRLSKATLGAFTKYPVTASTRESAASGTAAGYVGLKKFGIFDSELESFRGAASTLGLVVENQGDKTWWRRHPLVFVVEAADDICYNIVDLEDAFTTGEVGYDVVRDILYEAAGKPNRDVSTYTEAENIAMLRAISIGKAVESCVEAFKENYAAIMSGSFSGSLADICSMKSLFERMKKVSKDEVFTARRKTELEISGRKIIWNVMTGILPVYEDLRRSGWKEAGLTAHSCHLVRALGLDLRNVNTSEDALHALADFTSGMTDRYALRISRMLLELDPWIYDPYRSPRSRVSVRIGRRCRKPSTKPLRCILNGASPPGLPSFL</sequence>